<evidence type="ECO:0000256" key="2">
    <source>
        <dbReference type="SAM" id="Phobius"/>
    </source>
</evidence>
<feature type="transmembrane region" description="Helical" evidence="2">
    <location>
        <begin position="153"/>
        <end position="173"/>
    </location>
</feature>
<dbReference type="PANTHER" id="PTHR21879">
    <property type="entry name" value="FI03362P-RELATED-RELATED"/>
    <property type="match status" value="1"/>
</dbReference>
<dbReference type="InterPro" id="IPR012464">
    <property type="entry name" value="DUF1676"/>
</dbReference>
<dbReference type="Pfam" id="PF07898">
    <property type="entry name" value="DUF1676"/>
    <property type="match status" value="1"/>
</dbReference>
<evidence type="ECO:0000313" key="5">
    <source>
        <dbReference type="Proteomes" id="UP000466442"/>
    </source>
</evidence>
<evidence type="ECO:0000256" key="3">
    <source>
        <dbReference type="SAM" id="SignalP"/>
    </source>
</evidence>
<dbReference type="EMBL" id="WIXP02000006">
    <property type="protein sequence ID" value="KAF6209340.1"/>
    <property type="molecule type" value="Genomic_DNA"/>
</dbReference>
<keyword evidence="2" id="KW-1133">Transmembrane helix</keyword>
<dbReference type="OrthoDB" id="6631139at2759"/>
<reference evidence="4" key="1">
    <citation type="journal article" date="2021" name="Mol. Ecol. Resour.">
        <title>Apolygus lucorum genome provides insights into omnivorousness and mesophyll feeding.</title>
        <authorList>
            <person name="Liu Y."/>
            <person name="Liu H."/>
            <person name="Wang H."/>
            <person name="Huang T."/>
            <person name="Liu B."/>
            <person name="Yang B."/>
            <person name="Yin L."/>
            <person name="Li B."/>
            <person name="Zhang Y."/>
            <person name="Zhang S."/>
            <person name="Jiang F."/>
            <person name="Zhang X."/>
            <person name="Ren Y."/>
            <person name="Wang B."/>
            <person name="Wang S."/>
            <person name="Lu Y."/>
            <person name="Wu K."/>
            <person name="Fan W."/>
            <person name="Wang G."/>
        </authorList>
    </citation>
    <scope>NUCLEOTIDE SEQUENCE</scope>
    <source>
        <strain evidence="4">12Hb</strain>
    </source>
</reference>
<feature type="region of interest" description="Disordered" evidence="1">
    <location>
        <begin position="206"/>
        <end position="232"/>
    </location>
</feature>
<gene>
    <name evidence="4" type="ORF">GE061_015087</name>
</gene>
<organism evidence="4 5">
    <name type="scientific">Apolygus lucorum</name>
    <name type="common">Small green plant bug</name>
    <name type="synonym">Lygocoris lucorum</name>
    <dbReference type="NCBI Taxonomy" id="248454"/>
    <lineage>
        <taxon>Eukaryota</taxon>
        <taxon>Metazoa</taxon>
        <taxon>Ecdysozoa</taxon>
        <taxon>Arthropoda</taxon>
        <taxon>Hexapoda</taxon>
        <taxon>Insecta</taxon>
        <taxon>Pterygota</taxon>
        <taxon>Neoptera</taxon>
        <taxon>Paraneoptera</taxon>
        <taxon>Hemiptera</taxon>
        <taxon>Heteroptera</taxon>
        <taxon>Panheteroptera</taxon>
        <taxon>Cimicomorpha</taxon>
        <taxon>Miridae</taxon>
        <taxon>Mirini</taxon>
        <taxon>Apolygus</taxon>
    </lineage>
</organism>
<comment type="caution">
    <text evidence="4">The sequence shown here is derived from an EMBL/GenBank/DDBJ whole genome shotgun (WGS) entry which is preliminary data.</text>
</comment>
<evidence type="ECO:0000256" key="1">
    <source>
        <dbReference type="SAM" id="MobiDB-lite"/>
    </source>
</evidence>
<keyword evidence="3" id="KW-0732">Signal</keyword>
<evidence type="ECO:0008006" key="6">
    <source>
        <dbReference type="Google" id="ProtNLM"/>
    </source>
</evidence>
<proteinExistence type="predicted"/>
<dbReference type="AlphaFoldDB" id="A0A8S9XJW8"/>
<accession>A0A8S9XJW8</accession>
<dbReference type="PANTHER" id="PTHR21879:SF2">
    <property type="entry name" value="OSIRIS 20"/>
    <property type="match status" value="1"/>
</dbReference>
<dbReference type="Proteomes" id="UP000466442">
    <property type="component" value="Unassembled WGS sequence"/>
</dbReference>
<keyword evidence="5" id="KW-1185">Reference proteome</keyword>
<feature type="signal peptide" evidence="3">
    <location>
        <begin position="1"/>
        <end position="16"/>
    </location>
</feature>
<evidence type="ECO:0000313" key="4">
    <source>
        <dbReference type="EMBL" id="KAF6209340.1"/>
    </source>
</evidence>
<sequence length="265" mass="28971">MRQVLLLLACGTLAYASVETMLTAAIGKCLGASTQEQCMRTEVLDYLGRPRSLPGEDEGQMIMRRLKEIAKSNVFRLELPQVFQGASMVFRPDRGLDYSVEFPEESENDVTPRGARDMMKQKMLLPLLMLVKLKLKALTPIMLAMVSLKATKALIMSKIALLLITGFLVFQLCQKLGMAKMNMMPAAMPGTMPAMDASATLPPPMYGPPSPSYGPPTSSYGPPTTASSYEPSAWEPAPGPYARYDTTAKFDGLLQLLCEGWNAGF</sequence>
<dbReference type="GO" id="GO:0016020">
    <property type="term" value="C:membrane"/>
    <property type="evidence" value="ECO:0007669"/>
    <property type="project" value="TreeGrafter"/>
</dbReference>
<protein>
    <recommendedName>
        <fullName evidence="6">Osiris 20</fullName>
    </recommendedName>
</protein>
<keyword evidence="2" id="KW-0812">Transmembrane</keyword>
<name>A0A8S9XJW8_APOLU</name>
<keyword evidence="2" id="KW-0472">Membrane</keyword>
<feature type="compositionally biased region" description="Low complexity" evidence="1">
    <location>
        <begin position="215"/>
        <end position="228"/>
    </location>
</feature>
<feature type="chain" id="PRO_5035831241" description="Osiris 20" evidence="3">
    <location>
        <begin position="17"/>
        <end position="265"/>
    </location>
</feature>